<organism evidence="7 8">
    <name type="scientific">Ktedonobacter robiniae</name>
    <dbReference type="NCBI Taxonomy" id="2778365"/>
    <lineage>
        <taxon>Bacteria</taxon>
        <taxon>Bacillati</taxon>
        <taxon>Chloroflexota</taxon>
        <taxon>Ktedonobacteria</taxon>
        <taxon>Ktedonobacterales</taxon>
        <taxon>Ktedonobacteraceae</taxon>
        <taxon>Ktedonobacter</taxon>
    </lineage>
</organism>
<dbReference type="SUPFAM" id="SSF47384">
    <property type="entry name" value="Homodimeric domain of signal transducing histidine kinase"/>
    <property type="match status" value="1"/>
</dbReference>
<sequence>MIHVFHDMTELRQKELQYQKSNQSLQALLSLLTAITYLPTIVDLLPREEQGPFLLPPSMHYIGQQLTNLVLEILHCKLVMLLSLRPPEDHLYYVAVSGLEPEQEQIRRENSGRYTLADFCDEQIRAKLYSGEVVILPYSRIHLPFYERSDRSGLLTLHVPLFVDKQLAGILFIARSDSDNAYTPEEITLAKSVATLIVFVIECVSALNQLNGTRGKALMRQEADKIINEFLYLASHELRTPLTAIIGNLQLALHRLDVLQRQARDHPKILAQRLEYLRQPLEQAAQSAHLQERMIQNMIDDTRIQTNTLMLHMKLCNLTQIVQETIREQQERILDHKILLEIMPSSEVIPVIADEKSIRRVLIIYLKNALTYSPRDFPVRTQVAREGALARVSVHSYGAGISLQEQEHVWDRFYRTQGVAVQHELDLSLGLELYICKAFIEDQHGHVGMQSDPGHGTTFWFTLPIVESSADKLDPSH</sequence>
<evidence type="ECO:0000256" key="1">
    <source>
        <dbReference type="ARBA" id="ARBA00000085"/>
    </source>
</evidence>
<keyword evidence="4" id="KW-0418">Kinase</keyword>
<evidence type="ECO:0000313" key="8">
    <source>
        <dbReference type="Proteomes" id="UP000654345"/>
    </source>
</evidence>
<dbReference type="Proteomes" id="UP000654345">
    <property type="component" value="Unassembled WGS sequence"/>
</dbReference>
<dbReference type="CDD" id="cd00082">
    <property type="entry name" value="HisKA"/>
    <property type="match status" value="1"/>
</dbReference>
<dbReference type="InterPro" id="IPR003661">
    <property type="entry name" value="HisK_dim/P_dom"/>
</dbReference>
<proteinExistence type="predicted"/>
<keyword evidence="4" id="KW-0808">Transferase</keyword>
<dbReference type="Pfam" id="PF00512">
    <property type="entry name" value="HisKA"/>
    <property type="match status" value="1"/>
</dbReference>
<dbReference type="InterPro" id="IPR036890">
    <property type="entry name" value="HATPase_C_sf"/>
</dbReference>
<comment type="catalytic activity">
    <reaction evidence="1">
        <text>ATP + protein L-histidine = ADP + protein N-phospho-L-histidine.</text>
        <dbReference type="EC" id="2.7.13.3"/>
    </reaction>
</comment>
<evidence type="ECO:0000256" key="4">
    <source>
        <dbReference type="ARBA" id="ARBA00022777"/>
    </source>
</evidence>
<dbReference type="SUPFAM" id="SSF55781">
    <property type="entry name" value="GAF domain-like"/>
    <property type="match status" value="1"/>
</dbReference>
<gene>
    <name evidence="7" type="ORF">KSB_04720</name>
</gene>
<evidence type="ECO:0000256" key="3">
    <source>
        <dbReference type="ARBA" id="ARBA00022553"/>
    </source>
</evidence>
<keyword evidence="3" id="KW-0597">Phosphoprotein</keyword>
<evidence type="ECO:0000313" key="7">
    <source>
        <dbReference type="EMBL" id="GHO51997.1"/>
    </source>
</evidence>
<dbReference type="PRINTS" id="PR00344">
    <property type="entry name" value="BCTRLSENSOR"/>
</dbReference>
<name>A0ABQ3UH13_9CHLR</name>
<dbReference type="InterPro" id="IPR004358">
    <property type="entry name" value="Sig_transdc_His_kin-like_C"/>
</dbReference>
<feature type="domain" description="Histidine kinase" evidence="6">
    <location>
        <begin position="233"/>
        <end position="467"/>
    </location>
</feature>
<dbReference type="Gene3D" id="3.30.565.10">
    <property type="entry name" value="Histidine kinase-like ATPase, C-terminal domain"/>
    <property type="match status" value="1"/>
</dbReference>
<reference evidence="7 8" key="1">
    <citation type="journal article" date="2021" name="Int. J. Syst. Evol. Microbiol.">
        <title>Reticulibacter mediterranei gen. nov., sp. nov., within the new family Reticulibacteraceae fam. nov., and Ktedonospora formicarum gen. nov., sp. nov., Ktedonobacter robiniae sp. nov., Dictyobacter formicarum sp. nov. and Dictyobacter arantiisoli sp. nov., belonging to the class Ktedonobacteria.</title>
        <authorList>
            <person name="Yabe S."/>
            <person name="Zheng Y."/>
            <person name="Wang C.M."/>
            <person name="Sakai Y."/>
            <person name="Abe K."/>
            <person name="Yokota A."/>
            <person name="Donadio S."/>
            <person name="Cavaletti L."/>
            <person name="Monciardini P."/>
        </authorList>
    </citation>
    <scope>NUCLEOTIDE SEQUENCE [LARGE SCALE GENOMIC DNA]</scope>
    <source>
        <strain evidence="7 8">SOSP1-30</strain>
    </source>
</reference>
<dbReference type="SUPFAM" id="SSF55874">
    <property type="entry name" value="ATPase domain of HSP90 chaperone/DNA topoisomerase II/histidine kinase"/>
    <property type="match status" value="1"/>
</dbReference>
<evidence type="ECO:0000259" key="6">
    <source>
        <dbReference type="PROSITE" id="PS50109"/>
    </source>
</evidence>
<dbReference type="PANTHER" id="PTHR43547:SF2">
    <property type="entry name" value="HYBRID SIGNAL TRANSDUCTION HISTIDINE KINASE C"/>
    <property type="match status" value="1"/>
</dbReference>
<dbReference type="InterPro" id="IPR003018">
    <property type="entry name" value="GAF"/>
</dbReference>
<dbReference type="SMART" id="SM00387">
    <property type="entry name" value="HATPase_c"/>
    <property type="match status" value="1"/>
</dbReference>
<keyword evidence="5" id="KW-0902">Two-component regulatory system</keyword>
<dbReference type="SMART" id="SM00388">
    <property type="entry name" value="HisKA"/>
    <property type="match status" value="1"/>
</dbReference>
<dbReference type="InterPro" id="IPR029016">
    <property type="entry name" value="GAF-like_dom_sf"/>
</dbReference>
<protein>
    <recommendedName>
        <fullName evidence="2">histidine kinase</fullName>
        <ecNumber evidence="2">2.7.13.3</ecNumber>
    </recommendedName>
</protein>
<dbReference type="InterPro" id="IPR036097">
    <property type="entry name" value="HisK_dim/P_sf"/>
</dbReference>
<dbReference type="PROSITE" id="PS50109">
    <property type="entry name" value="HIS_KIN"/>
    <property type="match status" value="1"/>
</dbReference>
<evidence type="ECO:0000256" key="5">
    <source>
        <dbReference type="ARBA" id="ARBA00023012"/>
    </source>
</evidence>
<dbReference type="EMBL" id="BNJG01000001">
    <property type="protein sequence ID" value="GHO51997.1"/>
    <property type="molecule type" value="Genomic_DNA"/>
</dbReference>
<dbReference type="Gene3D" id="1.10.287.130">
    <property type="match status" value="1"/>
</dbReference>
<dbReference type="Pfam" id="PF02518">
    <property type="entry name" value="HATPase_c"/>
    <property type="match status" value="1"/>
</dbReference>
<dbReference type="InterPro" id="IPR005467">
    <property type="entry name" value="His_kinase_dom"/>
</dbReference>
<accession>A0ABQ3UH13</accession>
<dbReference type="InterPro" id="IPR003594">
    <property type="entry name" value="HATPase_dom"/>
</dbReference>
<comment type="caution">
    <text evidence="7">The sequence shown here is derived from an EMBL/GenBank/DDBJ whole genome shotgun (WGS) entry which is preliminary data.</text>
</comment>
<dbReference type="Pfam" id="PF01590">
    <property type="entry name" value="GAF"/>
    <property type="match status" value="1"/>
</dbReference>
<keyword evidence="8" id="KW-1185">Reference proteome</keyword>
<dbReference type="EC" id="2.7.13.3" evidence="2"/>
<evidence type="ECO:0000256" key="2">
    <source>
        <dbReference type="ARBA" id="ARBA00012438"/>
    </source>
</evidence>
<dbReference type="PANTHER" id="PTHR43547">
    <property type="entry name" value="TWO-COMPONENT HISTIDINE KINASE"/>
    <property type="match status" value="1"/>
</dbReference>
<dbReference type="Gene3D" id="3.30.450.40">
    <property type="match status" value="1"/>
</dbReference>